<evidence type="ECO:0000313" key="3">
    <source>
        <dbReference type="Proteomes" id="UP000268033"/>
    </source>
</evidence>
<evidence type="ECO:0000256" key="1">
    <source>
        <dbReference type="SAM" id="SignalP"/>
    </source>
</evidence>
<proteinExistence type="predicted"/>
<accession>A0A3N1P429</accession>
<dbReference type="OrthoDB" id="6192998at2"/>
<dbReference type="EMBL" id="RJUL01000011">
    <property type="protein sequence ID" value="ROQ21917.1"/>
    <property type="molecule type" value="Genomic_DNA"/>
</dbReference>
<gene>
    <name evidence="2" type="ORF">EDC28_11119</name>
</gene>
<dbReference type="RefSeq" id="WP_050658977.1">
    <property type="nucleotide sequence ID" value="NZ_JBLXAC010000013.1"/>
</dbReference>
<evidence type="ECO:0000313" key="2">
    <source>
        <dbReference type="EMBL" id="ROQ21917.1"/>
    </source>
</evidence>
<keyword evidence="3" id="KW-1185">Reference proteome</keyword>
<organism evidence="2 3">
    <name type="scientific">Gallaecimonas pentaromativorans</name>
    <dbReference type="NCBI Taxonomy" id="584787"/>
    <lineage>
        <taxon>Bacteria</taxon>
        <taxon>Pseudomonadati</taxon>
        <taxon>Pseudomonadota</taxon>
        <taxon>Gammaproteobacteria</taxon>
        <taxon>Enterobacterales</taxon>
        <taxon>Gallaecimonadaceae</taxon>
        <taxon>Gallaecimonas</taxon>
    </lineage>
</organism>
<keyword evidence="1" id="KW-0732">Signal</keyword>
<sequence length="187" mass="20475">MTLWKTLASLAVSALFILLAAGSASEPASYDTTNWSPVKVPGGVVANKDIKIVAEDGSFTLQGGQRFTTPFDIYGWKNSNAFASDDKLLENYNNALASGARKVRIYQQGISEPLYGVLLFNQAVVSAHGPGARSYMVQIPEDKLTAARNGVTSVAFERMYWTASWSSGSKSEKHWYGWALWMSAYPF</sequence>
<protein>
    <submittedName>
        <fullName evidence="2">Uncharacterized protein</fullName>
    </submittedName>
</protein>
<name>A0A3N1P429_9GAMM</name>
<dbReference type="AlphaFoldDB" id="A0A3N1P429"/>
<reference evidence="2 3" key="1">
    <citation type="submission" date="2018-11" db="EMBL/GenBank/DDBJ databases">
        <title>Genomic Encyclopedia of Type Strains, Phase IV (KMG-IV): sequencing the most valuable type-strain genomes for metagenomic binning, comparative biology and taxonomic classification.</title>
        <authorList>
            <person name="Goeker M."/>
        </authorList>
    </citation>
    <scope>NUCLEOTIDE SEQUENCE [LARGE SCALE GENOMIC DNA]</scope>
    <source>
        <strain evidence="2 3">DSM 21945</strain>
    </source>
</reference>
<comment type="caution">
    <text evidence="2">The sequence shown here is derived from an EMBL/GenBank/DDBJ whole genome shotgun (WGS) entry which is preliminary data.</text>
</comment>
<dbReference type="Proteomes" id="UP000268033">
    <property type="component" value="Unassembled WGS sequence"/>
</dbReference>
<feature type="chain" id="PRO_5018325220" evidence="1">
    <location>
        <begin position="21"/>
        <end position="187"/>
    </location>
</feature>
<feature type="signal peptide" evidence="1">
    <location>
        <begin position="1"/>
        <end position="20"/>
    </location>
</feature>
<dbReference type="STRING" id="584787.GCA_001247655_03514"/>